<dbReference type="Proteomes" id="UP000702544">
    <property type="component" value="Unassembled WGS sequence"/>
</dbReference>
<dbReference type="SUPFAM" id="SSF48452">
    <property type="entry name" value="TPR-like"/>
    <property type="match status" value="1"/>
</dbReference>
<sequence>MSARTDLATYLLGERSELRPLIEAIAAAGDGGSRERAAVEYLLVLATARRAARREAVEVRALEQVRSRYYRVFGKDDTPHARLLRELYASLEEDSAAALATALKLLGLHHRKHGSYRLARASFALTVELTAELPDEIEQLNALFWLGLTERYLGDLDAAEALHREQLSRARQAGAHGQAVLAQENLGLVSLRRGKVAEARTEVLRALQEAESLGDSELEGYCYHALLLVETSAGRPGEAAVCGWEAYGRYESNEQRMRALQDCGVILFEAGLLEAADAAFEIVANGSDDTASLLRAKTGLADVAAARGDRDRFEAISHDLLADENLQALPFEFASALRTVGLGYVTLNEEQRAREYLLRSQTVAESRGLEDEAAKSRQALANLPAGTRAFRPLVPTGSELERLESVGRNVVWERAQVSA</sequence>
<protein>
    <submittedName>
        <fullName evidence="1">Tetratricopeptide repeat protein</fullName>
    </submittedName>
</protein>
<dbReference type="EMBL" id="JAACAK010000012">
    <property type="protein sequence ID" value="NIR73789.1"/>
    <property type="molecule type" value="Genomic_DNA"/>
</dbReference>
<evidence type="ECO:0000313" key="1">
    <source>
        <dbReference type="EMBL" id="NIR73789.1"/>
    </source>
</evidence>
<reference evidence="1 2" key="1">
    <citation type="submission" date="2020-01" db="EMBL/GenBank/DDBJ databases">
        <title>Genomes assembled from Gulf of Kutch pelagic sediment metagenomes.</title>
        <authorList>
            <person name="Chandrashekar M."/>
            <person name="Mahajan M.S."/>
            <person name="Dave K.J."/>
            <person name="Vatsa P."/>
            <person name="Nathani N.M."/>
        </authorList>
    </citation>
    <scope>NUCLEOTIDE SEQUENCE [LARGE SCALE GENOMIC DNA]</scope>
    <source>
        <strain evidence="1">KS3-K002</strain>
    </source>
</reference>
<dbReference type="Gene3D" id="1.25.40.10">
    <property type="entry name" value="Tetratricopeptide repeat domain"/>
    <property type="match status" value="1"/>
</dbReference>
<proteinExistence type="predicted"/>
<organism evidence="1 2">
    <name type="scientific">Candidatus Kutchimonas denitrificans</name>
    <dbReference type="NCBI Taxonomy" id="3056748"/>
    <lineage>
        <taxon>Bacteria</taxon>
        <taxon>Pseudomonadati</taxon>
        <taxon>Gemmatimonadota</taxon>
        <taxon>Gemmatimonadia</taxon>
        <taxon>Candidatus Palauibacterales</taxon>
        <taxon>Candidatus Palauibacteraceae</taxon>
        <taxon>Candidatus Kutchimonas</taxon>
    </lineage>
</organism>
<dbReference type="AlphaFoldDB" id="A0AAE4Z5M9"/>
<comment type="caution">
    <text evidence="1">The sequence shown here is derived from an EMBL/GenBank/DDBJ whole genome shotgun (WGS) entry which is preliminary data.</text>
</comment>
<evidence type="ECO:0000313" key="2">
    <source>
        <dbReference type="Proteomes" id="UP000702544"/>
    </source>
</evidence>
<dbReference type="InterPro" id="IPR011990">
    <property type="entry name" value="TPR-like_helical_dom_sf"/>
</dbReference>
<gene>
    <name evidence="1" type="ORF">GWO12_01540</name>
</gene>
<accession>A0AAE4Z5M9</accession>
<name>A0AAE4Z5M9_9BACT</name>